<proteinExistence type="predicted"/>
<comment type="caution">
    <text evidence="2">The sequence shown here is derived from an EMBL/GenBank/DDBJ whole genome shotgun (WGS) entry which is preliminary data.</text>
</comment>
<evidence type="ECO:0008006" key="4">
    <source>
        <dbReference type="Google" id="ProtNLM"/>
    </source>
</evidence>
<evidence type="ECO:0000313" key="3">
    <source>
        <dbReference type="Proteomes" id="UP000660885"/>
    </source>
</evidence>
<reference evidence="2 3" key="1">
    <citation type="submission" date="2021-01" db="EMBL/GenBank/DDBJ databases">
        <title>Belnapia mucosa sp. nov. and Belnapia arida sp. nov., isolated from the Tabernas Desert (Almeria, Spain).</title>
        <authorList>
            <person name="Molina-Menor E."/>
            <person name="Vidal-Verdu A."/>
            <person name="Calonge A."/>
            <person name="Satari L."/>
            <person name="Pereto J."/>
            <person name="Porcar M."/>
        </authorList>
    </citation>
    <scope>NUCLEOTIDE SEQUENCE [LARGE SCALE GENOMIC DNA]</scope>
    <source>
        <strain evidence="2 3">T18</strain>
    </source>
</reference>
<accession>A0ABS1UFQ3</accession>
<evidence type="ECO:0000313" key="2">
    <source>
        <dbReference type="EMBL" id="MBL6082106.1"/>
    </source>
</evidence>
<evidence type="ECO:0000256" key="1">
    <source>
        <dbReference type="SAM" id="SignalP"/>
    </source>
</evidence>
<protein>
    <recommendedName>
        <fullName evidence="4">Secreted protein</fullName>
    </recommendedName>
</protein>
<organism evidence="2 3">
    <name type="scientific">Belnapia arida</name>
    <dbReference type="NCBI Taxonomy" id="2804533"/>
    <lineage>
        <taxon>Bacteria</taxon>
        <taxon>Pseudomonadati</taxon>
        <taxon>Pseudomonadota</taxon>
        <taxon>Alphaproteobacteria</taxon>
        <taxon>Acetobacterales</taxon>
        <taxon>Roseomonadaceae</taxon>
        <taxon>Belnapia</taxon>
    </lineage>
</organism>
<sequence>MSRASRRTLLTSAAALPVAVAGAMVAAPASEAFATAWQAYQPYRYPSLSNGLGDAGCDAWCERQLEATERLAEAPARSLPELETKLAAAMVWFEANGASALCGEEADLLRSCLRDLRALNRGTA</sequence>
<dbReference type="Proteomes" id="UP000660885">
    <property type="component" value="Unassembled WGS sequence"/>
</dbReference>
<keyword evidence="3" id="KW-1185">Reference proteome</keyword>
<feature type="chain" id="PRO_5047057033" description="Secreted protein" evidence="1">
    <location>
        <begin position="27"/>
        <end position="124"/>
    </location>
</feature>
<keyword evidence="1" id="KW-0732">Signal</keyword>
<gene>
    <name evidence="2" type="ORF">JMJ56_29445</name>
</gene>
<feature type="signal peptide" evidence="1">
    <location>
        <begin position="1"/>
        <end position="26"/>
    </location>
</feature>
<dbReference type="InterPro" id="IPR006311">
    <property type="entry name" value="TAT_signal"/>
</dbReference>
<dbReference type="EMBL" id="JAETWB010000047">
    <property type="protein sequence ID" value="MBL6082106.1"/>
    <property type="molecule type" value="Genomic_DNA"/>
</dbReference>
<dbReference type="RefSeq" id="WP_202835318.1">
    <property type="nucleotide sequence ID" value="NZ_JAETWB010000047.1"/>
</dbReference>
<dbReference type="PROSITE" id="PS51318">
    <property type="entry name" value="TAT"/>
    <property type="match status" value="1"/>
</dbReference>
<name>A0ABS1UFQ3_9PROT</name>